<feature type="transmembrane region" description="Helical" evidence="14">
    <location>
        <begin position="455"/>
        <end position="478"/>
    </location>
</feature>
<evidence type="ECO:0000313" key="15">
    <source>
        <dbReference type="EMBL" id="API86128.1"/>
    </source>
</evidence>
<proteinExistence type="inferred from homology"/>
<dbReference type="GO" id="GO:0005886">
    <property type="term" value="C:plasma membrane"/>
    <property type="evidence" value="ECO:0007669"/>
    <property type="project" value="UniProtKB-SubCell"/>
</dbReference>
<feature type="transmembrane region" description="Helical" evidence="14">
    <location>
        <begin position="301"/>
        <end position="322"/>
    </location>
</feature>
<feature type="transmembrane region" description="Helical" evidence="14">
    <location>
        <begin position="398"/>
        <end position="418"/>
    </location>
</feature>
<comment type="similarity">
    <text evidence="2 12">Belongs to the TrkH potassium transport family.</text>
</comment>
<evidence type="ECO:0000256" key="5">
    <source>
        <dbReference type="ARBA" id="ARBA00022519"/>
    </source>
</evidence>
<keyword evidence="16" id="KW-1185">Reference proteome</keyword>
<name>A0A1L4BQM1_9GAMM</name>
<dbReference type="GO" id="GO:0046872">
    <property type="term" value="F:metal ion binding"/>
    <property type="evidence" value="ECO:0007669"/>
    <property type="project" value="UniProtKB-KW"/>
</dbReference>
<evidence type="ECO:0000256" key="6">
    <source>
        <dbReference type="ARBA" id="ARBA00022538"/>
    </source>
</evidence>
<evidence type="ECO:0000256" key="3">
    <source>
        <dbReference type="ARBA" id="ARBA00022448"/>
    </source>
</evidence>
<feature type="binding site" evidence="13">
    <location>
        <position position="221"/>
    </location>
    <ligand>
        <name>K(+)</name>
        <dbReference type="ChEBI" id="CHEBI:29103"/>
    </ligand>
</feature>
<dbReference type="STRING" id="573570.F7310_01610"/>
<feature type="binding site" evidence="13">
    <location>
        <position position="436"/>
    </location>
    <ligand>
        <name>K(+)</name>
        <dbReference type="ChEBI" id="CHEBI:29103"/>
    </ligand>
</feature>
<feature type="transmembrane region" description="Helical" evidence="14">
    <location>
        <begin position="276"/>
        <end position="294"/>
    </location>
</feature>
<keyword evidence="11 12" id="KW-0472">Membrane</keyword>
<comment type="function">
    <text evidence="12">Low-affinity potassium transport system. Interacts with Trk system potassium uptake protein TrkA.</text>
</comment>
<evidence type="ECO:0000256" key="2">
    <source>
        <dbReference type="ARBA" id="ARBA00009137"/>
    </source>
</evidence>
<dbReference type="PANTHER" id="PTHR32024">
    <property type="entry name" value="TRK SYSTEM POTASSIUM UPTAKE PROTEIN TRKG-RELATED"/>
    <property type="match status" value="1"/>
</dbReference>
<keyword evidence="5 12" id="KW-0997">Cell inner membrane</keyword>
<evidence type="ECO:0000256" key="11">
    <source>
        <dbReference type="ARBA" id="ARBA00023136"/>
    </source>
</evidence>
<evidence type="ECO:0000256" key="7">
    <source>
        <dbReference type="ARBA" id="ARBA00022692"/>
    </source>
</evidence>
<evidence type="ECO:0000256" key="9">
    <source>
        <dbReference type="ARBA" id="ARBA00022989"/>
    </source>
</evidence>
<keyword evidence="8 12" id="KW-0630">Potassium</keyword>
<dbReference type="RefSeq" id="WP_072711326.1">
    <property type="nucleotide sequence ID" value="NZ_CP016796.1"/>
</dbReference>
<feature type="binding site" evidence="13">
    <location>
        <position position="318"/>
    </location>
    <ligand>
        <name>K(+)</name>
        <dbReference type="ChEBI" id="CHEBI:29103"/>
    </ligand>
</feature>
<evidence type="ECO:0000256" key="10">
    <source>
        <dbReference type="ARBA" id="ARBA00023065"/>
    </source>
</evidence>
<evidence type="ECO:0000256" key="14">
    <source>
        <dbReference type="SAM" id="Phobius"/>
    </source>
</evidence>
<evidence type="ECO:0000256" key="13">
    <source>
        <dbReference type="PIRSR" id="PIRSR006247-1"/>
    </source>
</evidence>
<dbReference type="Proteomes" id="UP000184222">
    <property type="component" value="Chromosome"/>
</dbReference>
<keyword evidence="7 14" id="KW-0812">Transmembrane</keyword>
<dbReference type="Pfam" id="PF02386">
    <property type="entry name" value="TrkH"/>
    <property type="match status" value="1"/>
</dbReference>
<feature type="transmembrane region" description="Helical" evidence="14">
    <location>
        <begin position="102"/>
        <end position="123"/>
    </location>
</feature>
<dbReference type="AlphaFoldDB" id="A0A1L4BQM1"/>
<evidence type="ECO:0000256" key="4">
    <source>
        <dbReference type="ARBA" id="ARBA00022475"/>
    </source>
</evidence>
<dbReference type="OrthoDB" id="9810952at2"/>
<keyword evidence="13" id="KW-0479">Metal-binding</keyword>
<dbReference type="EMBL" id="CP016796">
    <property type="protein sequence ID" value="API86128.1"/>
    <property type="molecule type" value="Genomic_DNA"/>
</dbReference>
<dbReference type="InterPro" id="IPR004772">
    <property type="entry name" value="TrkH"/>
</dbReference>
<protein>
    <recommendedName>
        <fullName evidence="12">Trk system potassium uptake protein</fullName>
    </recommendedName>
</protein>
<keyword evidence="9 14" id="KW-1133">Transmembrane helix</keyword>
<dbReference type="PANTHER" id="PTHR32024:SF2">
    <property type="entry name" value="TRK SYSTEM POTASSIUM UPTAKE PROTEIN TRKG-RELATED"/>
    <property type="match status" value="1"/>
</dbReference>
<reference evidence="15 16" key="1">
    <citation type="journal article" date="2016" name="Appl. Environ. Microbiol.">
        <title>Whole genome relationships among Francisella bacteria of diverse origin define new species and provide specific regions for detection.</title>
        <authorList>
            <person name="Challacombe J.F."/>
            <person name="Petersen J.M."/>
            <person name="Gallegos-Graves V."/>
            <person name="Hodge D."/>
            <person name="Pillai S."/>
            <person name="Kuske C.R."/>
        </authorList>
    </citation>
    <scope>NUCLEOTIDE SEQUENCE [LARGE SCALE GENOMIC DNA]</scope>
    <source>
        <strain evidence="16">TX07-7310</strain>
    </source>
</reference>
<feature type="transmembrane region" description="Helical" evidence="14">
    <location>
        <begin position="69"/>
        <end position="90"/>
    </location>
</feature>
<evidence type="ECO:0000256" key="12">
    <source>
        <dbReference type="PIRNR" id="PIRNR006247"/>
    </source>
</evidence>
<feature type="transmembrane region" description="Helical" evidence="14">
    <location>
        <begin position="236"/>
        <end position="256"/>
    </location>
</feature>
<evidence type="ECO:0000256" key="1">
    <source>
        <dbReference type="ARBA" id="ARBA00004429"/>
    </source>
</evidence>
<dbReference type="KEGG" id="frx:F7310_01610"/>
<sequence>MRLSQNPKIIGMFLMFLSLTMLTPIAVDYIYDESNIYPFLLSFAITFICGFLLWFIGRKASKKITNKDGFVIVTLVWVFVTVFGGIPYMVFPGLDLSFTHAVFESISGFTTTGATVIIGLDKLPHSILYYRQQTHFFGGMGIVVLTVAILPLLGVDGMQLYKAEVTGLGKDEKIAPRISTTAKAMWLVYVLLTFICFIAYLLVGMGPFDAICYAFSTISTGGFAPTDAGMTTQSKPVVYVCIFFLFLGATNFKAHYIAFSKFSLKYYLNNIEFKAYFYFLFLSSLIIAITLIAYSKDLSKIPDIITNSIFMVVSISSTAGFVSDSNYYLWPSFIPFFLMFVAIIGGCGGSTAGGVKMIRAILFKEKATLEAKRVIHPQGKFTVKLDGVAISEQALNRVSGFVSVYLILFAVCWLMLIACGLDPDTSFSAIATTLSNVGPGLGQIGSNFKTVPDDAIWICNFAMIAGRLEIFTVLVLFMPDFWRK</sequence>
<accession>A0A1L4BQM1</accession>
<dbReference type="GO" id="GO:0015379">
    <property type="term" value="F:potassium:chloride symporter activity"/>
    <property type="evidence" value="ECO:0007669"/>
    <property type="project" value="InterPro"/>
</dbReference>
<evidence type="ECO:0000313" key="16">
    <source>
        <dbReference type="Proteomes" id="UP000184222"/>
    </source>
</evidence>
<keyword evidence="3 12" id="KW-0813">Transport</keyword>
<feature type="transmembrane region" description="Helical" evidence="14">
    <location>
        <begin position="328"/>
        <end position="349"/>
    </location>
</feature>
<feature type="transmembrane region" description="Helical" evidence="14">
    <location>
        <begin position="135"/>
        <end position="154"/>
    </location>
</feature>
<feature type="transmembrane region" description="Helical" evidence="14">
    <location>
        <begin position="186"/>
        <end position="215"/>
    </location>
</feature>
<feature type="transmembrane region" description="Helical" evidence="14">
    <location>
        <begin position="12"/>
        <end position="31"/>
    </location>
</feature>
<keyword evidence="10 12" id="KW-0406">Ion transport</keyword>
<feature type="binding site" evidence="13">
    <location>
        <position position="319"/>
    </location>
    <ligand>
        <name>K(+)</name>
        <dbReference type="ChEBI" id="CHEBI:29103"/>
    </ligand>
</feature>
<organism evidence="15 16">
    <name type="scientific">Francisella uliginis</name>
    <dbReference type="NCBI Taxonomy" id="573570"/>
    <lineage>
        <taxon>Bacteria</taxon>
        <taxon>Pseudomonadati</taxon>
        <taxon>Pseudomonadota</taxon>
        <taxon>Gammaproteobacteria</taxon>
        <taxon>Thiotrichales</taxon>
        <taxon>Francisellaceae</taxon>
        <taxon>Francisella</taxon>
    </lineage>
</organism>
<feature type="transmembrane region" description="Helical" evidence="14">
    <location>
        <begin position="37"/>
        <end position="57"/>
    </location>
</feature>
<comment type="subcellular location">
    <subcellularLocation>
        <location evidence="1 12">Cell inner membrane</location>
        <topology evidence="1 12">Multi-pass membrane protein</topology>
    </subcellularLocation>
</comment>
<evidence type="ECO:0000256" key="8">
    <source>
        <dbReference type="ARBA" id="ARBA00022958"/>
    </source>
</evidence>
<feature type="binding site" evidence="13">
    <location>
        <position position="112"/>
    </location>
    <ligand>
        <name>K(+)</name>
        <dbReference type="ChEBI" id="CHEBI:29103"/>
    </ligand>
</feature>
<gene>
    <name evidence="15" type="ORF">F7310_01610</name>
</gene>
<dbReference type="InterPro" id="IPR003445">
    <property type="entry name" value="Cat_transpt"/>
</dbReference>
<keyword evidence="6 12" id="KW-0633">Potassium transport</keyword>
<keyword evidence="4 12" id="KW-1003">Cell membrane</keyword>
<feature type="binding site" evidence="13">
    <location>
        <position position="111"/>
    </location>
    <ligand>
        <name>K(+)</name>
        <dbReference type="ChEBI" id="CHEBI:29103"/>
    </ligand>
</feature>
<dbReference type="PIRSF" id="PIRSF006247">
    <property type="entry name" value="TrkH"/>
    <property type="match status" value="1"/>
</dbReference>
<feature type="binding site" evidence="13">
    <location>
        <position position="437"/>
    </location>
    <ligand>
        <name>K(+)</name>
        <dbReference type="ChEBI" id="CHEBI:29103"/>
    </ligand>
</feature>